<evidence type="ECO:0000256" key="1">
    <source>
        <dbReference type="ARBA" id="ARBA00010075"/>
    </source>
</evidence>
<protein>
    <submittedName>
        <fullName evidence="6">IS4 family transposase</fullName>
    </submittedName>
</protein>
<dbReference type="KEGG" id="apel:CA267_018645"/>
<sequence length="423" mass="48661">MRDKNNELNKITEVLNEFNINDIGKRCGFCHRERIVKPYELVMALVTAMGDKNIDCISDLHRYFTGLTYTDVQYKPFHNQLSKPAFKQLIQRIVGVALHKWQQHILGTDTDLSAFKQVVLQDGSSFAVHNALKEEFKGRFTTVSPAAVEVHVSWDMLHSQPERIAVSADSVAEYDFLPPAESLVACLFMADRGYFKLSYLDSIHQAGGSYLVRAKTTANPLVLLGVTAQGKRLKRFDNVKLKDVKHHIRRSQVVDMDVEGSVSYRLIASWPTGKSEPTYWATNLPREKYPAKAVVQLYSLRWQIELLFKEWKSYCNLRKFNTRNAGLMEGLIWVSLLALLVKRRIGFSIQRLMGVDISSFMVAKNTQSWFYPLMESILHDAYSELKQTWNWTVNYLSRYAKRAHPDRDRKTGRLKYGLVSVNP</sequence>
<dbReference type="EMBL" id="CP052766">
    <property type="protein sequence ID" value="QJR82627.1"/>
    <property type="molecule type" value="Genomic_DNA"/>
</dbReference>
<dbReference type="PANTHER" id="PTHR33258">
    <property type="entry name" value="TRANSPOSASE INSL FOR INSERTION SEQUENCE ELEMENT IS186A-RELATED"/>
    <property type="match status" value="1"/>
</dbReference>
<proteinExistence type="inferred from homology"/>
<dbReference type="GO" id="GO:0004803">
    <property type="term" value="F:transposase activity"/>
    <property type="evidence" value="ECO:0007669"/>
    <property type="project" value="InterPro"/>
</dbReference>
<comment type="similarity">
    <text evidence="1">Belongs to the transposase 11 family.</text>
</comment>
<feature type="domain" description="Transposase IS4-like" evidence="5">
    <location>
        <begin position="115"/>
        <end position="340"/>
    </location>
</feature>
<keyword evidence="4" id="KW-0233">DNA recombination</keyword>
<dbReference type="Pfam" id="PF01609">
    <property type="entry name" value="DDE_Tnp_1"/>
    <property type="match status" value="1"/>
</dbReference>
<dbReference type="SUPFAM" id="SSF53098">
    <property type="entry name" value="Ribonuclease H-like"/>
    <property type="match status" value="1"/>
</dbReference>
<keyword evidence="3" id="KW-0238">DNA-binding</keyword>
<dbReference type="InterPro" id="IPR002559">
    <property type="entry name" value="Transposase_11"/>
</dbReference>
<dbReference type="AlphaFoldDB" id="A0A6M4MHY3"/>
<evidence type="ECO:0000313" key="6">
    <source>
        <dbReference type="EMBL" id="QJR82627.1"/>
    </source>
</evidence>
<dbReference type="InterPro" id="IPR012337">
    <property type="entry name" value="RNaseH-like_sf"/>
</dbReference>
<evidence type="ECO:0000256" key="4">
    <source>
        <dbReference type="ARBA" id="ARBA00023172"/>
    </source>
</evidence>
<evidence type="ECO:0000313" key="7">
    <source>
        <dbReference type="Proteomes" id="UP000219285"/>
    </source>
</evidence>
<reference evidence="6 7" key="2">
    <citation type="submission" date="2020-04" db="EMBL/GenBank/DDBJ databases">
        <title>Complete genome sequence of Alteromonas pelagimontana 5.12T.</title>
        <authorList>
            <person name="Sinha R.K."/>
            <person name="Krishnan K.P."/>
            <person name="Kurian J.P."/>
        </authorList>
    </citation>
    <scope>NUCLEOTIDE SEQUENCE [LARGE SCALE GENOMIC DNA]</scope>
    <source>
        <strain evidence="6 7">5.12</strain>
    </source>
</reference>
<organism evidence="6 7">
    <name type="scientific">Alteromonas pelagimontana</name>
    <dbReference type="NCBI Taxonomy" id="1858656"/>
    <lineage>
        <taxon>Bacteria</taxon>
        <taxon>Pseudomonadati</taxon>
        <taxon>Pseudomonadota</taxon>
        <taxon>Gammaproteobacteria</taxon>
        <taxon>Alteromonadales</taxon>
        <taxon>Alteromonadaceae</taxon>
        <taxon>Alteromonas/Salinimonas group</taxon>
        <taxon>Alteromonas</taxon>
    </lineage>
</organism>
<dbReference type="GO" id="GO:0006313">
    <property type="term" value="P:DNA transposition"/>
    <property type="evidence" value="ECO:0007669"/>
    <property type="project" value="InterPro"/>
</dbReference>
<reference evidence="7" key="1">
    <citation type="submission" date="2014-12" db="EMBL/GenBank/DDBJ databases">
        <title>Complete genome sequence of a multi-drug resistant Klebsiella pneumoniae.</title>
        <authorList>
            <person name="Hua X."/>
            <person name="Chen Q."/>
            <person name="Li X."/>
            <person name="Feng Y."/>
            <person name="Ruan Z."/>
            <person name="Yu Y."/>
        </authorList>
    </citation>
    <scope>NUCLEOTIDE SEQUENCE [LARGE SCALE GENOMIC DNA]</scope>
    <source>
        <strain evidence="7">5.12</strain>
    </source>
</reference>
<keyword evidence="2" id="KW-0815">Transposition</keyword>
<evidence type="ECO:0000259" key="5">
    <source>
        <dbReference type="Pfam" id="PF01609"/>
    </source>
</evidence>
<dbReference type="PANTHER" id="PTHR33258:SF1">
    <property type="entry name" value="TRANSPOSASE INSL FOR INSERTION SEQUENCE ELEMENT IS186A-RELATED"/>
    <property type="match status" value="1"/>
</dbReference>
<dbReference type="Gene3D" id="3.90.350.10">
    <property type="entry name" value="Transposase Inhibitor Protein From Tn5, Chain A, domain 1"/>
    <property type="match status" value="1"/>
</dbReference>
<keyword evidence="7" id="KW-1185">Reference proteome</keyword>
<accession>A0A6M4MHY3</accession>
<dbReference type="OrthoDB" id="5889367at2"/>
<gene>
    <name evidence="6" type="ORF">CA267_018645</name>
</gene>
<dbReference type="InterPro" id="IPR047952">
    <property type="entry name" value="Transpos_IS4"/>
</dbReference>
<dbReference type="Proteomes" id="UP000219285">
    <property type="component" value="Chromosome"/>
</dbReference>
<name>A0A6M4MHY3_9ALTE</name>
<dbReference type="NCBIfam" id="NF033592">
    <property type="entry name" value="transpos_IS4_1"/>
    <property type="match status" value="1"/>
</dbReference>
<dbReference type="GO" id="GO:0003677">
    <property type="term" value="F:DNA binding"/>
    <property type="evidence" value="ECO:0007669"/>
    <property type="project" value="UniProtKB-KW"/>
</dbReference>
<evidence type="ECO:0000256" key="3">
    <source>
        <dbReference type="ARBA" id="ARBA00023125"/>
    </source>
</evidence>
<dbReference type="RefSeq" id="WP_075609392.1">
    <property type="nucleotide sequence ID" value="NZ_CP052766.1"/>
</dbReference>
<evidence type="ECO:0000256" key="2">
    <source>
        <dbReference type="ARBA" id="ARBA00022578"/>
    </source>
</evidence>